<protein>
    <recommendedName>
        <fullName evidence="3">Endonuclease/exonuclease/phosphatase domain-containing protein</fullName>
    </recommendedName>
</protein>
<comment type="caution">
    <text evidence="1">The sequence shown here is derived from an EMBL/GenBank/DDBJ whole genome shotgun (WGS) entry which is preliminary data.</text>
</comment>
<gene>
    <name evidence="1" type="ORF">EVOR1521_LOCUS2621</name>
</gene>
<proteinExistence type="predicted"/>
<accession>A0AA36HQB0</accession>
<dbReference type="EMBL" id="CAUJNA010000142">
    <property type="protein sequence ID" value="CAJ1372579.1"/>
    <property type="molecule type" value="Genomic_DNA"/>
</dbReference>
<evidence type="ECO:0000313" key="2">
    <source>
        <dbReference type="Proteomes" id="UP001178507"/>
    </source>
</evidence>
<dbReference type="Proteomes" id="UP001178507">
    <property type="component" value="Unassembled WGS sequence"/>
</dbReference>
<organism evidence="1 2">
    <name type="scientific">Effrenium voratum</name>
    <dbReference type="NCBI Taxonomy" id="2562239"/>
    <lineage>
        <taxon>Eukaryota</taxon>
        <taxon>Sar</taxon>
        <taxon>Alveolata</taxon>
        <taxon>Dinophyceae</taxon>
        <taxon>Suessiales</taxon>
        <taxon>Symbiodiniaceae</taxon>
        <taxon>Effrenium</taxon>
    </lineage>
</organism>
<dbReference type="SUPFAM" id="SSF56219">
    <property type="entry name" value="DNase I-like"/>
    <property type="match status" value="1"/>
</dbReference>
<dbReference type="AlphaFoldDB" id="A0AA36HQB0"/>
<reference evidence="1" key="1">
    <citation type="submission" date="2023-08" db="EMBL/GenBank/DDBJ databases">
        <authorList>
            <person name="Chen Y."/>
            <person name="Shah S."/>
            <person name="Dougan E. K."/>
            <person name="Thang M."/>
            <person name="Chan C."/>
        </authorList>
    </citation>
    <scope>NUCLEOTIDE SEQUENCE</scope>
</reference>
<name>A0AA36HQB0_9DINO</name>
<dbReference type="InterPro" id="IPR036691">
    <property type="entry name" value="Endo/exonu/phosph_ase_sf"/>
</dbReference>
<dbReference type="EMBL" id="CAUJNA010000142">
    <property type="protein sequence ID" value="CAJ1372578.1"/>
    <property type="molecule type" value="Genomic_DNA"/>
</dbReference>
<dbReference type="Gene3D" id="3.60.10.10">
    <property type="entry name" value="Endonuclease/exonuclease/phosphatase"/>
    <property type="match status" value="1"/>
</dbReference>
<evidence type="ECO:0008006" key="3">
    <source>
        <dbReference type="Google" id="ProtNLM"/>
    </source>
</evidence>
<keyword evidence="2" id="KW-1185">Reference proteome</keyword>
<sequence length="331" mass="37367">MAWRAGAVRVCLAAFCAGYWPIGAVRPWSIAAWNQHRKSSYIQKDCVWLERLLHLHSKDEILRGLEELQLSYSGAELQTWVRSHDLVAVQEADPLFCRALGDVQPLLRGQDDLDGRGVQVESCSALVLGNARLLCREQAVLSRPLFRRRRCSRDHTVALVERPDGQRLVVCSVHLHVPFWDMTCLPFKRYLQPLRRAVEAAAGVEEGRLQTPCLLLGDFNVDPEHFKELLGVSRFWDQFQIVTPGSRTAHASNPAVRGDFALVTKGLWQGRALGPENFEAFERHAERVFQALRRDGRGSKGPGPRFESALRRTLLNSDHRPLHFSGVLEAA</sequence>
<evidence type="ECO:0000313" key="1">
    <source>
        <dbReference type="EMBL" id="CAJ1372579.1"/>
    </source>
</evidence>